<feature type="region of interest" description="Disordered" evidence="2">
    <location>
        <begin position="1"/>
        <end position="39"/>
    </location>
</feature>
<accession>A0ABR2ZX98</accession>
<evidence type="ECO:0000256" key="1">
    <source>
        <dbReference type="SAM" id="Coils"/>
    </source>
</evidence>
<feature type="compositionally biased region" description="Polar residues" evidence="2">
    <location>
        <begin position="731"/>
        <end position="757"/>
    </location>
</feature>
<proteinExistence type="predicted"/>
<evidence type="ECO:0000256" key="2">
    <source>
        <dbReference type="SAM" id="MobiDB-lite"/>
    </source>
</evidence>
<comment type="caution">
    <text evidence="3">The sequence shown here is derived from an EMBL/GenBank/DDBJ whole genome shotgun (WGS) entry which is preliminary data.</text>
</comment>
<feature type="compositionally biased region" description="Polar residues" evidence="2">
    <location>
        <begin position="836"/>
        <end position="864"/>
    </location>
</feature>
<evidence type="ECO:0000313" key="4">
    <source>
        <dbReference type="Proteomes" id="UP001437256"/>
    </source>
</evidence>
<feature type="compositionally biased region" description="Polar residues" evidence="2">
    <location>
        <begin position="541"/>
        <end position="554"/>
    </location>
</feature>
<sequence length="900" mass="98876">MPSPRTELLSNLGNESADNDREARLRRGPTERYRRERESVYKHTSHNDLLRVLIEQEYEASKMRKTLYMVFAQLEGETQRANEFQKQVEETLSRVGSLNQRTLDAEAEARSLREELNLYKIHYEMAQNRITKAQTVLATLRSQKDDAETMARKARGDARKVKEVLGVWKAREEGRKQGFEAGWRRARAEFGLSSNGGVLSLPYESAEGQMIQTTQGGSPELGYDDDFGDDISYMAPAANAEELRIPDPPPDPFHSSLPRPAASSSGHRPTTSHHSHSAEFEPAPPVPQNIPPSQPPPPRAPSALGARTPAMERFSINIPPADSVVVNQNINPPKPTRTNSLKRLAAPLTWRPGAHRDRPPSPHPPDNYIPSITEEGIITLPPPHEMGDYVPTPRSQLTDLPEAHHNRSVSLDAGLGLLGQRIRQQVGHLGWMLGMAISITEAPRRSRGAILVETKPRLGTSSRAGPASIQSQDYAYPEPIHRRQASLDSNLTGDSRISNMDILRGPEDTFDDAEPAQKQGGTFKNIFRNPLKGKGKARQLSVINENPLSRQGSLNAHPHPQASPRREPVPSPSQFSPRAPSPQPYTVPSGQGQGYGPEARHSHSNSNFSQRSTDLRNDRPPRNVRVPAQLTVPAPLSPQNQRVSRTVSPEQMMQQQRMRTTSASSMGSGFYQNPPSQTRSNRSFAPSMHSQPSSDRGGARRMGSTTSPPVGITVEPPSQTPSEQPPVMPSGGTSRISLNPDPQASPNRFQTNAGTSSPRPPSDRLHYPYPRPDDWVDTVPNTPESAPMTWSVPPSSNKGKARADPYDPQRPITPSNNHYRSSSRSGAPNGAPYPNTLDTSVPNEGGSNLKRVSSNASIRSTGSYSRYDPTTYKDPAFFGSQTDLNAGPSSRAGSVQRSNY</sequence>
<evidence type="ECO:0000313" key="3">
    <source>
        <dbReference type="EMBL" id="KAL0065983.1"/>
    </source>
</evidence>
<feature type="compositionally biased region" description="Pro residues" evidence="2">
    <location>
        <begin position="282"/>
        <end position="300"/>
    </location>
</feature>
<name>A0ABR2ZX98_9AGAR</name>
<feature type="coiled-coil region" evidence="1">
    <location>
        <begin position="74"/>
        <end position="157"/>
    </location>
</feature>
<feature type="compositionally biased region" description="Polar residues" evidence="2">
    <location>
        <begin position="660"/>
        <end position="694"/>
    </location>
</feature>
<keyword evidence="1" id="KW-0175">Coiled coil</keyword>
<feature type="compositionally biased region" description="Basic and acidic residues" evidence="2">
    <location>
        <begin position="18"/>
        <end position="39"/>
    </location>
</feature>
<feature type="compositionally biased region" description="Basic and acidic residues" evidence="2">
    <location>
        <begin position="761"/>
        <end position="774"/>
    </location>
</feature>
<feature type="compositionally biased region" description="Polar residues" evidence="2">
    <location>
        <begin position="879"/>
        <end position="900"/>
    </location>
</feature>
<feature type="region of interest" description="Disordered" evidence="2">
    <location>
        <begin position="487"/>
        <end position="900"/>
    </location>
</feature>
<feature type="compositionally biased region" description="Polar residues" evidence="2">
    <location>
        <begin position="812"/>
        <end position="826"/>
    </location>
</feature>
<organism evidence="3 4">
    <name type="scientific">Marasmius tenuissimus</name>
    <dbReference type="NCBI Taxonomy" id="585030"/>
    <lineage>
        <taxon>Eukaryota</taxon>
        <taxon>Fungi</taxon>
        <taxon>Dikarya</taxon>
        <taxon>Basidiomycota</taxon>
        <taxon>Agaricomycotina</taxon>
        <taxon>Agaricomycetes</taxon>
        <taxon>Agaricomycetidae</taxon>
        <taxon>Agaricales</taxon>
        <taxon>Marasmiineae</taxon>
        <taxon>Marasmiaceae</taxon>
        <taxon>Marasmius</taxon>
    </lineage>
</organism>
<dbReference type="EMBL" id="JBBXMP010000040">
    <property type="protein sequence ID" value="KAL0065983.1"/>
    <property type="molecule type" value="Genomic_DNA"/>
</dbReference>
<reference evidence="3 4" key="1">
    <citation type="submission" date="2024-05" db="EMBL/GenBank/DDBJ databases">
        <title>A draft genome resource for the thread blight pathogen Marasmius tenuissimus strain MS-2.</title>
        <authorList>
            <person name="Yulfo-Soto G.E."/>
            <person name="Baruah I.K."/>
            <person name="Amoako-Attah I."/>
            <person name="Bukari Y."/>
            <person name="Meinhardt L.W."/>
            <person name="Bailey B.A."/>
            <person name="Cohen S.P."/>
        </authorList>
    </citation>
    <scope>NUCLEOTIDE SEQUENCE [LARGE SCALE GENOMIC DNA]</scope>
    <source>
        <strain evidence="3 4">MS-2</strain>
    </source>
</reference>
<feature type="region of interest" description="Disordered" evidence="2">
    <location>
        <begin position="211"/>
        <end position="305"/>
    </location>
</feature>
<keyword evidence="4" id="KW-1185">Reference proteome</keyword>
<feature type="compositionally biased region" description="Polar residues" evidence="2">
    <location>
        <begin position="487"/>
        <end position="498"/>
    </location>
</feature>
<feature type="compositionally biased region" description="Polar residues" evidence="2">
    <location>
        <begin position="637"/>
        <end position="649"/>
    </location>
</feature>
<protein>
    <submittedName>
        <fullName evidence="3">Uncharacterized protein</fullName>
    </submittedName>
</protein>
<dbReference type="Proteomes" id="UP001437256">
    <property type="component" value="Unassembled WGS sequence"/>
</dbReference>
<gene>
    <name evidence="3" type="ORF">AAF712_006972</name>
</gene>